<dbReference type="GO" id="GO:0051539">
    <property type="term" value="F:4 iron, 4 sulfur cluster binding"/>
    <property type="evidence" value="ECO:0007669"/>
    <property type="project" value="UniProtKB-KW"/>
</dbReference>
<comment type="caution">
    <text evidence="8">The sequence shown here is derived from an EMBL/GenBank/DDBJ whole genome shotgun (WGS) entry which is preliminary data.</text>
</comment>
<evidence type="ECO:0000256" key="4">
    <source>
        <dbReference type="ARBA" id="ARBA00023004"/>
    </source>
</evidence>
<reference evidence="8 9" key="1">
    <citation type="submission" date="2020-04" db="EMBL/GenBank/DDBJ databases">
        <authorList>
            <consortium name="Desulfovibrio sp. FSS-1 genome sequencing consortium"/>
            <person name="Shimoshige H."/>
            <person name="Kobayashi H."/>
            <person name="Maekawa T."/>
        </authorList>
    </citation>
    <scope>NUCLEOTIDE SEQUENCE [LARGE SCALE GENOMIC DNA]</scope>
    <source>
        <strain evidence="8 9">SIID29052-01</strain>
    </source>
</reference>
<dbReference type="InterPro" id="IPR001949">
    <property type="entry name" value="NADH-UbQ_OxRdtase_51kDa_CS"/>
</dbReference>
<dbReference type="PROSITE" id="PS00645">
    <property type="entry name" value="COMPLEX1_51K_2"/>
    <property type="match status" value="1"/>
</dbReference>
<dbReference type="InterPro" id="IPR011538">
    <property type="entry name" value="Nuo51_FMN-bd"/>
</dbReference>
<dbReference type="GO" id="GO:0046872">
    <property type="term" value="F:metal ion binding"/>
    <property type="evidence" value="ECO:0007669"/>
    <property type="project" value="UniProtKB-KW"/>
</dbReference>
<dbReference type="RefSeq" id="WP_173080540.1">
    <property type="nucleotide sequence ID" value="NZ_BLTE01000001.1"/>
</dbReference>
<accession>A0A6V8LQ23</accession>
<dbReference type="AlphaFoldDB" id="A0A6V8LQ23"/>
<dbReference type="EC" id="1.6.5.11" evidence="8"/>
<dbReference type="GO" id="GO:0010181">
    <property type="term" value="F:FMN binding"/>
    <property type="evidence" value="ECO:0007669"/>
    <property type="project" value="InterPro"/>
</dbReference>
<keyword evidence="9" id="KW-1185">Reference proteome</keyword>
<keyword evidence="2" id="KW-0004">4Fe-4S</keyword>
<dbReference type="SUPFAM" id="SSF142019">
    <property type="entry name" value="Nqo1 FMN-binding domain-like"/>
    <property type="match status" value="1"/>
</dbReference>
<dbReference type="InterPro" id="IPR037207">
    <property type="entry name" value="Nuop51_4Fe4S-bd_sf"/>
</dbReference>
<evidence type="ECO:0000256" key="6">
    <source>
        <dbReference type="SAM" id="MobiDB-lite"/>
    </source>
</evidence>
<dbReference type="SMART" id="SM00928">
    <property type="entry name" value="NADH_4Fe-4S"/>
    <property type="match status" value="1"/>
</dbReference>
<feature type="domain" description="NADH-ubiquinone oxidoreductase 51kDa subunit iron-sulphur binding" evidence="7">
    <location>
        <begin position="328"/>
        <end position="373"/>
    </location>
</feature>
<dbReference type="Gene3D" id="6.10.250.1450">
    <property type="match status" value="1"/>
</dbReference>
<dbReference type="Gene3D" id="3.40.50.11540">
    <property type="entry name" value="NADH-ubiquinone oxidoreductase 51kDa subunit"/>
    <property type="match status" value="1"/>
</dbReference>
<protein>
    <submittedName>
        <fullName evidence="8">NADH-quinone oxidoreductase subunit F</fullName>
        <ecNumber evidence="8">1.6.5.11</ecNumber>
    </submittedName>
</protein>
<evidence type="ECO:0000256" key="5">
    <source>
        <dbReference type="ARBA" id="ARBA00023014"/>
    </source>
</evidence>
<dbReference type="Gene3D" id="1.20.1440.230">
    <property type="entry name" value="NADH-ubiquinone oxidoreductase 51kDa subunit, iron-sulphur binding domain"/>
    <property type="match status" value="1"/>
</dbReference>
<dbReference type="SUPFAM" id="SSF140490">
    <property type="entry name" value="Nqo1C-terminal domain-like"/>
    <property type="match status" value="1"/>
</dbReference>
<comment type="similarity">
    <text evidence="1">Belongs to the complex I 51 kDa subunit family.</text>
</comment>
<dbReference type="GO" id="GO:0008137">
    <property type="term" value="F:NADH dehydrogenase (ubiquinone) activity"/>
    <property type="evidence" value="ECO:0007669"/>
    <property type="project" value="InterPro"/>
</dbReference>
<reference evidence="8 9" key="2">
    <citation type="submission" date="2020-05" db="EMBL/GenBank/DDBJ databases">
        <title>Draft genome sequence of Desulfovibrio sp. strainFSS-1.</title>
        <authorList>
            <person name="Shimoshige H."/>
            <person name="Kobayashi H."/>
            <person name="Maekawa T."/>
        </authorList>
    </citation>
    <scope>NUCLEOTIDE SEQUENCE [LARGE SCALE GENOMIC DNA]</scope>
    <source>
        <strain evidence="8 9">SIID29052-01</strain>
    </source>
</reference>
<feature type="region of interest" description="Disordered" evidence="6">
    <location>
        <begin position="442"/>
        <end position="463"/>
    </location>
</feature>
<evidence type="ECO:0000256" key="1">
    <source>
        <dbReference type="ARBA" id="ARBA00007523"/>
    </source>
</evidence>
<dbReference type="GO" id="GO:0016491">
    <property type="term" value="F:oxidoreductase activity"/>
    <property type="evidence" value="ECO:0007669"/>
    <property type="project" value="UniProtKB-KW"/>
</dbReference>
<name>A0A6V8LQ23_9BACT</name>
<dbReference type="Proteomes" id="UP000494245">
    <property type="component" value="Unassembled WGS sequence"/>
</dbReference>
<dbReference type="InterPro" id="IPR037225">
    <property type="entry name" value="Nuo51_FMN-bd_sf"/>
</dbReference>
<dbReference type="Pfam" id="PF01512">
    <property type="entry name" value="Complex1_51K"/>
    <property type="match status" value="1"/>
</dbReference>
<evidence type="ECO:0000256" key="3">
    <source>
        <dbReference type="ARBA" id="ARBA00022723"/>
    </source>
</evidence>
<evidence type="ECO:0000256" key="2">
    <source>
        <dbReference type="ARBA" id="ARBA00022485"/>
    </source>
</evidence>
<keyword evidence="8" id="KW-0560">Oxidoreductase</keyword>
<keyword evidence="4" id="KW-0408">Iron</keyword>
<dbReference type="SUPFAM" id="SSF142984">
    <property type="entry name" value="Nqo1 middle domain-like"/>
    <property type="match status" value="1"/>
</dbReference>
<proteinExistence type="inferred from homology"/>
<evidence type="ECO:0000313" key="9">
    <source>
        <dbReference type="Proteomes" id="UP000494245"/>
    </source>
</evidence>
<organism evidence="8 9">
    <name type="scientific">Fundidesulfovibrio magnetotacticus</name>
    <dbReference type="NCBI Taxonomy" id="2730080"/>
    <lineage>
        <taxon>Bacteria</taxon>
        <taxon>Pseudomonadati</taxon>
        <taxon>Thermodesulfobacteriota</taxon>
        <taxon>Desulfovibrionia</taxon>
        <taxon>Desulfovibrionales</taxon>
        <taxon>Desulfovibrionaceae</taxon>
        <taxon>Fundidesulfovibrio</taxon>
    </lineage>
</organism>
<evidence type="ECO:0000259" key="7">
    <source>
        <dbReference type="SMART" id="SM00928"/>
    </source>
</evidence>
<keyword evidence="3" id="KW-0479">Metal-binding</keyword>
<dbReference type="PANTHER" id="PTHR43578:SF3">
    <property type="entry name" value="NADH-QUINONE OXIDOREDUCTASE SUBUNIT F"/>
    <property type="match status" value="1"/>
</dbReference>
<keyword evidence="5" id="KW-0411">Iron-sulfur</keyword>
<dbReference type="Pfam" id="PF10589">
    <property type="entry name" value="NADH_4Fe-4S"/>
    <property type="match status" value="1"/>
</dbReference>
<gene>
    <name evidence="8" type="primary">nuoF</name>
    <name evidence="8" type="ORF">NNJEOMEG_00273</name>
</gene>
<evidence type="ECO:0000313" key="8">
    <source>
        <dbReference type="EMBL" id="GFK92448.1"/>
    </source>
</evidence>
<dbReference type="Gene3D" id="3.10.20.600">
    <property type="match status" value="1"/>
</dbReference>
<dbReference type="EMBL" id="BLTE01000001">
    <property type="protein sequence ID" value="GFK92448.1"/>
    <property type="molecule type" value="Genomic_DNA"/>
</dbReference>
<dbReference type="PANTHER" id="PTHR43578">
    <property type="entry name" value="NADH-QUINONE OXIDOREDUCTASE SUBUNIT F"/>
    <property type="match status" value="1"/>
</dbReference>
<sequence length="463" mass="50247">MAEPVLFKHRRGRRHASLEDYVADGGYEGLKKALASMAPAQVIQEVLDSGLRGRGGAGFPAGRKWGGVPPDGEHPRYMQCNADEMEPGTFKDRLIINADPHLLLEGMALGAYAIGASKGIIFIRPSYELEAELLTLEIERAREANFLGRNILGTDFSFDIIVHRSAGRYICGESGAQQRAVMGVRPNPIETGYRSAVRGLWNKPTVVNNVETLAHVPGIVRNGAAWFKGLALTPGGDGTKLFPVSGMVANPGCFELPSGVTLREIIFTHADGMLPGKRFKAALPGGTSTKFIPERLLDMPMDFQSMREQGYRLGTGAVIVFDQDTCLVAATLNMMHYFARESCGWCTPCRDGLPLVLDLLGRIEEGSATREDVAELGRTVAFMDHANCAFAPGAAEPVLALLEHFMDEVEAHLDGKGCPFSAQPALPWRGEPQRVFTWPGEPEGACPGARPRPKPRRIVSCPI</sequence>
<dbReference type="InterPro" id="IPR019575">
    <property type="entry name" value="Nuop51_4Fe4S-bd"/>
</dbReference>